<feature type="signal peptide" evidence="9">
    <location>
        <begin position="1"/>
        <end position="19"/>
    </location>
</feature>
<dbReference type="GO" id="GO:0047134">
    <property type="term" value="F:protein-disulfide reductase [NAD(P)H] activity"/>
    <property type="evidence" value="ECO:0007669"/>
    <property type="project" value="UniProtKB-EC"/>
</dbReference>
<sequence>MRKWLCFFLLWLTLPPAFADILPSDDAFKFKAEAISPNTIKLSWDVADGYFLYKDRFSFNNKSDNAILGAANYPKADVKDPADTSGANTEIYRKQLSIEIPVERSASPNAIELVLESKFQGCADAGMCYPPIIKETPISLAALDNKAQAPAKPETLAATANTQSSAKPSSTLLKDIKGTSNAKSDALDADEAFVFTLVAVDKGTLNAHWSIQPDHHLYQPKIKFKVIEPKDAKLGAAIFPKGEQIDDEYFGKIDVYGKDIDVRIPVSGATGDKLVIETQYQGCADKTGICYEPQVKTETLSLAGLPAARSVAVATTEPVVLNEQDKLVQQLEDSTFFGKIAIMFGAGLLLAFTPCIFPMIPILSGIIAGYGGSSSRKAFLLSITYVVAGAFTYAFIGFVFGLFGQNLQTILQHPVTFGLMAALFVALALSMFGFYDLQLPNSLQSRLSEISNKQESGSFIGAAIMGVLSTLIVGPCAGPVLAGALLYIAQTKDYLLGATALFSMGIGLGIPLLLIGTSAGHLLPRAGAWMDTVKAVFGIIMLGIAIMMLDRVVSREITMVSTGILLVASGVYMGALDKINHDVGGWGRFWKSLGMIQLFYGALLLFGVAAGSQNLWQPLKGVFGSSPSNNSITLQAPQTSKLIFKPIHSMADLNNALEEAKKANKPLMLDFYATWCTTCKDMEHKTFADPRVVKALQDAVVVQADVSDSTPEHRDLMKKLSVIGPPTVIFYDKQGQEIKQLRLVGPMPPTQFTEHLNNFFALSNK</sequence>
<keyword evidence="9" id="KW-0732">Signal</keyword>
<proteinExistence type="predicted"/>
<feature type="transmembrane region" description="Helical" evidence="8">
    <location>
        <begin position="559"/>
        <end position="576"/>
    </location>
</feature>
<feature type="transmembrane region" description="Helical" evidence="8">
    <location>
        <begin position="458"/>
        <end position="488"/>
    </location>
</feature>
<evidence type="ECO:0000256" key="9">
    <source>
        <dbReference type="SAM" id="SignalP"/>
    </source>
</evidence>
<keyword evidence="7" id="KW-0676">Redox-active center</keyword>
<dbReference type="InterPro" id="IPR035671">
    <property type="entry name" value="DsbD_gamma"/>
</dbReference>
<dbReference type="InterPro" id="IPR036249">
    <property type="entry name" value="Thioredoxin-like_sf"/>
</dbReference>
<dbReference type="PANTHER" id="PTHR32234">
    <property type="entry name" value="THIOL:DISULFIDE INTERCHANGE PROTEIN DSBD"/>
    <property type="match status" value="1"/>
</dbReference>
<feature type="transmembrane region" description="Helical" evidence="8">
    <location>
        <begin position="379"/>
        <end position="403"/>
    </location>
</feature>
<comment type="subcellular location">
    <subcellularLocation>
        <location evidence="1">Cell membrane</location>
        <topology evidence="1">Multi-pass membrane protein</topology>
    </subcellularLocation>
</comment>
<dbReference type="GO" id="GO:0005886">
    <property type="term" value="C:plasma membrane"/>
    <property type="evidence" value="ECO:0007669"/>
    <property type="project" value="UniProtKB-SubCell"/>
</dbReference>
<dbReference type="PANTHER" id="PTHR32234:SF0">
    <property type="entry name" value="THIOL:DISULFIDE INTERCHANGE PROTEIN DSBD"/>
    <property type="match status" value="1"/>
</dbReference>
<protein>
    <submittedName>
        <fullName evidence="11">Protein-disulfide reductase DsbD</fullName>
        <ecNumber evidence="11">1.8.1.8</ecNumber>
    </submittedName>
</protein>
<dbReference type="NCBIfam" id="NF001419">
    <property type="entry name" value="PRK00293.1"/>
    <property type="match status" value="1"/>
</dbReference>
<organism evidence="11">
    <name type="scientific">Candidatus Thiocaldithrix dubininis</name>
    <dbReference type="NCBI Taxonomy" id="3080823"/>
    <lineage>
        <taxon>Bacteria</taxon>
        <taxon>Pseudomonadati</taxon>
        <taxon>Pseudomonadota</taxon>
        <taxon>Gammaproteobacteria</taxon>
        <taxon>Thiotrichales</taxon>
        <taxon>Thiotrichaceae</taxon>
        <taxon>Candidatus Thiocaldithrix</taxon>
    </lineage>
</organism>
<dbReference type="InterPro" id="IPR013766">
    <property type="entry name" value="Thioredoxin_domain"/>
</dbReference>
<dbReference type="EC" id="1.8.1.8" evidence="11"/>
<evidence type="ECO:0000313" key="11">
    <source>
        <dbReference type="EMBL" id="WGZ91703.1"/>
    </source>
</evidence>
<dbReference type="AlphaFoldDB" id="A0AA95H9P4"/>
<evidence type="ECO:0000256" key="7">
    <source>
        <dbReference type="ARBA" id="ARBA00023284"/>
    </source>
</evidence>
<dbReference type="Proteomes" id="UP001300672">
    <property type="component" value="Chromosome"/>
</dbReference>
<feature type="domain" description="Thioredoxin" evidence="10">
    <location>
        <begin position="604"/>
        <end position="761"/>
    </location>
</feature>
<dbReference type="CDD" id="cd02953">
    <property type="entry name" value="DsbDgamma"/>
    <property type="match status" value="1"/>
</dbReference>
<keyword evidence="5 8" id="KW-1133">Transmembrane helix</keyword>
<name>A0AA95H9P4_9GAMM</name>
<reference evidence="11" key="2">
    <citation type="submission" date="2023-04" db="EMBL/GenBank/DDBJ databases">
        <authorList>
            <person name="Beletskiy A.V."/>
            <person name="Mardanov A.V."/>
            <person name="Ravin N.V."/>
        </authorList>
    </citation>
    <scope>NUCLEOTIDE SEQUENCE</scope>
    <source>
        <strain evidence="11">GKL-01</strain>
    </source>
</reference>
<reference evidence="11" key="1">
    <citation type="journal article" date="2023" name="Int. J. Mol. Sci.">
        <title>Metagenomics Revealed a New Genus 'Candidatus Thiocaldithrix dubininis' gen. nov., sp. nov. and a New Species 'Candidatus Thiothrix putei' sp. nov. in the Family Thiotrichaceae, Some Members of Which Have Traits of Both Na+- and H+-Motive Energetics.</title>
        <authorList>
            <person name="Ravin N.V."/>
            <person name="Muntyan M.S."/>
            <person name="Smolyakov D.D."/>
            <person name="Rudenko T.S."/>
            <person name="Beletsky A.V."/>
            <person name="Mardanov A.V."/>
            <person name="Grabovich M.Y."/>
        </authorList>
    </citation>
    <scope>NUCLEOTIDE SEQUENCE</scope>
    <source>
        <strain evidence="11">GKL-01</strain>
    </source>
</reference>
<keyword evidence="3 8" id="KW-0812">Transmembrane</keyword>
<evidence type="ECO:0000256" key="4">
    <source>
        <dbReference type="ARBA" id="ARBA00022748"/>
    </source>
</evidence>
<evidence type="ECO:0000256" key="2">
    <source>
        <dbReference type="ARBA" id="ARBA00022475"/>
    </source>
</evidence>
<evidence type="ECO:0000256" key="5">
    <source>
        <dbReference type="ARBA" id="ARBA00022989"/>
    </source>
</evidence>
<dbReference type="InterPro" id="IPR017937">
    <property type="entry name" value="Thioredoxin_CS"/>
</dbReference>
<feature type="transmembrane region" description="Helical" evidence="8">
    <location>
        <begin position="535"/>
        <end position="553"/>
    </location>
</feature>
<accession>A0AA95H9P4</accession>
<dbReference type="PROSITE" id="PS00194">
    <property type="entry name" value="THIOREDOXIN_1"/>
    <property type="match status" value="1"/>
</dbReference>
<feature type="transmembrane region" description="Helical" evidence="8">
    <location>
        <begin position="340"/>
        <end position="367"/>
    </location>
</feature>
<dbReference type="PROSITE" id="PS51352">
    <property type="entry name" value="THIOREDOXIN_2"/>
    <property type="match status" value="1"/>
</dbReference>
<feature type="transmembrane region" description="Helical" evidence="8">
    <location>
        <begin position="597"/>
        <end position="616"/>
    </location>
</feature>
<gene>
    <name evidence="11" type="primary">dsbD</name>
    <name evidence="11" type="ORF">QJT80_04320</name>
</gene>
<dbReference type="Pfam" id="PF02683">
    <property type="entry name" value="DsbD_TM"/>
    <property type="match status" value="1"/>
</dbReference>
<feature type="transmembrane region" description="Helical" evidence="8">
    <location>
        <begin position="415"/>
        <end position="437"/>
    </location>
</feature>
<evidence type="ECO:0000259" key="10">
    <source>
        <dbReference type="PROSITE" id="PS51352"/>
    </source>
</evidence>
<dbReference type="InterPro" id="IPR036929">
    <property type="entry name" value="DsbDN_sf"/>
</dbReference>
<dbReference type="Gene3D" id="2.60.40.1250">
    <property type="entry name" value="Thiol:disulfide interchange protein DsbD, N-terminal domain"/>
    <property type="match status" value="2"/>
</dbReference>
<dbReference type="EMBL" id="CP124755">
    <property type="protein sequence ID" value="WGZ91703.1"/>
    <property type="molecule type" value="Genomic_DNA"/>
</dbReference>
<feature type="chain" id="PRO_5041666680" evidence="9">
    <location>
        <begin position="20"/>
        <end position="765"/>
    </location>
</feature>
<dbReference type="SUPFAM" id="SSF74863">
    <property type="entry name" value="Thiol:disulfide interchange protein DsbD, N-terminal domain (DsbD-alpha)"/>
    <property type="match status" value="2"/>
</dbReference>
<evidence type="ECO:0000256" key="8">
    <source>
        <dbReference type="SAM" id="Phobius"/>
    </source>
</evidence>
<evidence type="ECO:0000256" key="1">
    <source>
        <dbReference type="ARBA" id="ARBA00004651"/>
    </source>
</evidence>
<feature type="transmembrane region" description="Helical" evidence="8">
    <location>
        <begin position="494"/>
        <end position="515"/>
    </location>
</feature>
<dbReference type="Pfam" id="PF13899">
    <property type="entry name" value="Thioredoxin_7"/>
    <property type="match status" value="1"/>
</dbReference>
<dbReference type="InterPro" id="IPR003834">
    <property type="entry name" value="Cyt_c_assmbl_TM_dom"/>
</dbReference>
<dbReference type="Pfam" id="PF11412">
    <property type="entry name" value="DsbD_N"/>
    <property type="match status" value="2"/>
</dbReference>
<evidence type="ECO:0000256" key="6">
    <source>
        <dbReference type="ARBA" id="ARBA00023136"/>
    </source>
</evidence>
<keyword evidence="11" id="KW-0560">Oxidoreductase</keyword>
<dbReference type="GO" id="GO:0045454">
    <property type="term" value="P:cell redox homeostasis"/>
    <property type="evidence" value="ECO:0007669"/>
    <property type="project" value="TreeGrafter"/>
</dbReference>
<dbReference type="Gene3D" id="3.40.30.10">
    <property type="entry name" value="Glutaredoxin"/>
    <property type="match status" value="1"/>
</dbReference>
<dbReference type="SUPFAM" id="SSF52833">
    <property type="entry name" value="Thioredoxin-like"/>
    <property type="match status" value="1"/>
</dbReference>
<dbReference type="InterPro" id="IPR028250">
    <property type="entry name" value="DsbDN"/>
</dbReference>
<keyword evidence="2" id="KW-1003">Cell membrane</keyword>
<keyword evidence="6 8" id="KW-0472">Membrane</keyword>
<dbReference type="GO" id="GO:0017004">
    <property type="term" value="P:cytochrome complex assembly"/>
    <property type="evidence" value="ECO:0007669"/>
    <property type="project" value="UniProtKB-KW"/>
</dbReference>
<dbReference type="KEGG" id="tdu:QJT80_04320"/>
<keyword evidence="4" id="KW-0201">Cytochrome c-type biogenesis</keyword>
<evidence type="ECO:0000256" key="3">
    <source>
        <dbReference type="ARBA" id="ARBA00022692"/>
    </source>
</evidence>